<name>U3GUY5_9CORY</name>
<dbReference type="GeneID" id="78248954"/>
<dbReference type="PATRIC" id="fig|1348662.3.peg.64"/>
<dbReference type="KEGG" id="caz:CARG_00330"/>
<organism evidence="2 3">
    <name type="scientific">Corynebacterium argentoratense DSM 44202</name>
    <dbReference type="NCBI Taxonomy" id="1348662"/>
    <lineage>
        <taxon>Bacteria</taxon>
        <taxon>Bacillati</taxon>
        <taxon>Actinomycetota</taxon>
        <taxon>Actinomycetes</taxon>
        <taxon>Mycobacteriales</taxon>
        <taxon>Corynebacteriaceae</taxon>
        <taxon>Corynebacterium</taxon>
    </lineage>
</organism>
<dbReference type="RefSeq" id="WP_020975394.1">
    <property type="nucleotide sequence ID" value="NC_022198.1"/>
</dbReference>
<evidence type="ECO:0000256" key="1">
    <source>
        <dbReference type="SAM" id="MobiDB-lite"/>
    </source>
</evidence>
<keyword evidence="3" id="KW-1185">Reference proteome</keyword>
<dbReference type="EMBL" id="CP006365">
    <property type="protein sequence ID" value="AGU14273.1"/>
    <property type="molecule type" value="Genomic_DNA"/>
</dbReference>
<dbReference type="OrthoDB" id="4409132at2"/>
<dbReference type="HOGENOM" id="CLU_176116_0_0_11"/>
<reference evidence="2 3" key="1">
    <citation type="journal article" date="2013" name="Genome Announc.">
        <title>Whole-Genome Sequence of the Clinical Strain Corynebacterium argentoratense DSM 44202, Isolated from a Human Throat Specimen.</title>
        <authorList>
            <person name="Bomholt C."/>
            <person name="Glaub A."/>
            <person name="Gravermann K."/>
            <person name="Albersmeier A."/>
            <person name="Brinkrolf K."/>
            <person name="Ruckert C."/>
            <person name="Tauch A."/>
        </authorList>
    </citation>
    <scope>NUCLEOTIDE SEQUENCE [LARGE SCALE GENOMIC DNA]</scope>
    <source>
        <strain evidence="2">DSM 44202</strain>
    </source>
</reference>
<dbReference type="AlphaFoldDB" id="U3GUY5"/>
<evidence type="ECO:0000313" key="2">
    <source>
        <dbReference type="EMBL" id="AGU14273.1"/>
    </source>
</evidence>
<protein>
    <submittedName>
        <fullName evidence="2">Uncharacterized protein</fullName>
    </submittedName>
</protein>
<gene>
    <name evidence="2" type="ORF">CARG_00330</name>
</gene>
<evidence type="ECO:0000313" key="3">
    <source>
        <dbReference type="Proteomes" id="UP000016943"/>
    </source>
</evidence>
<sequence>MFGFKKKTQESVHMAAEKTNTPLSNEMTMMMAQELPILDSASRTRVYEILNAYLGPQISSQEELPEEIRTIMDL</sequence>
<proteinExistence type="predicted"/>
<accession>U3GUY5</accession>
<dbReference type="Proteomes" id="UP000016943">
    <property type="component" value="Chromosome"/>
</dbReference>
<dbReference type="eggNOG" id="ENOG5031QT8">
    <property type="taxonomic scope" value="Bacteria"/>
</dbReference>
<dbReference type="STRING" id="1348662.CARG_00330"/>
<feature type="region of interest" description="Disordered" evidence="1">
    <location>
        <begin position="1"/>
        <end position="25"/>
    </location>
</feature>